<dbReference type="PATRIC" id="fig|1317124.6.peg.2197"/>
<feature type="domain" description="T6SS Transcription factor RovC-like DNA binding" evidence="1">
    <location>
        <begin position="19"/>
        <end position="90"/>
    </location>
</feature>
<keyword evidence="3" id="KW-1185">Reference proteome</keyword>
<gene>
    <name evidence="2" type="ORF">DW2_10846</name>
</gene>
<evidence type="ECO:0000313" key="3">
    <source>
        <dbReference type="Proteomes" id="UP000028607"/>
    </source>
</evidence>
<evidence type="ECO:0000313" key="2">
    <source>
        <dbReference type="EMBL" id="KFE34697.1"/>
    </source>
</evidence>
<organism evidence="2 3">
    <name type="scientific">Thioclava atlantica</name>
    <dbReference type="NCBI Taxonomy" id="1317124"/>
    <lineage>
        <taxon>Bacteria</taxon>
        <taxon>Pseudomonadati</taxon>
        <taxon>Pseudomonadota</taxon>
        <taxon>Alphaproteobacteria</taxon>
        <taxon>Rhodobacterales</taxon>
        <taxon>Paracoccaceae</taxon>
        <taxon>Thioclava</taxon>
    </lineage>
</organism>
<dbReference type="STRING" id="1317124.DW2_10846"/>
<dbReference type="InterPro" id="IPR018754">
    <property type="entry name" value="RovC-like_DNA-bd"/>
</dbReference>
<proteinExistence type="predicted"/>
<dbReference type="eggNOG" id="ENOG5032Z6E">
    <property type="taxonomic scope" value="Bacteria"/>
</dbReference>
<evidence type="ECO:0000259" key="1">
    <source>
        <dbReference type="Pfam" id="PF10074"/>
    </source>
</evidence>
<dbReference type="Proteomes" id="UP000028607">
    <property type="component" value="Unassembled WGS sequence"/>
</dbReference>
<dbReference type="EMBL" id="AQRC01000008">
    <property type="protein sequence ID" value="KFE34697.1"/>
    <property type="molecule type" value="Genomic_DNA"/>
</dbReference>
<reference evidence="3" key="1">
    <citation type="submission" date="2013-04" db="EMBL/GenBank/DDBJ databases">
        <title>Thioclava sp. 13D2W-2 Genome Sequencing.</title>
        <authorList>
            <person name="Lai Q."/>
            <person name="Li G."/>
            <person name="Shao Z."/>
        </authorList>
    </citation>
    <scope>NUCLEOTIDE SEQUENCE [LARGE SCALE GENOMIC DNA]</scope>
    <source>
        <strain evidence="3">13D2W-2</strain>
    </source>
</reference>
<dbReference type="Pfam" id="PF10074">
    <property type="entry name" value="RovC_DNA-bd"/>
    <property type="match status" value="1"/>
</dbReference>
<name>A0A085TVF0_9RHOB</name>
<dbReference type="AlphaFoldDB" id="A0A085TVF0"/>
<reference evidence="2 3" key="2">
    <citation type="journal article" date="2015" name="Antonie Van Leeuwenhoek">
        <title>Thioclava indica sp. nov., isolated from surface seawater of the Indian Ocean.</title>
        <authorList>
            <person name="Liu Y."/>
            <person name="Lai Q."/>
            <person name="Du J."/>
            <person name="Xu H."/>
            <person name="Jiang L."/>
            <person name="Shao Z."/>
        </authorList>
    </citation>
    <scope>NUCLEOTIDE SEQUENCE [LARGE SCALE GENOMIC DNA]</scope>
    <source>
        <strain evidence="2 3">13D2W-2</strain>
    </source>
</reference>
<comment type="caution">
    <text evidence="2">The sequence shown here is derived from an EMBL/GenBank/DDBJ whole genome shotgun (WGS) entry which is preliminary data.</text>
</comment>
<protein>
    <recommendedName>
        <fullName evidence="1">T6SS Transcription factor RovC-like DNA binding domain-containing protein</fullName>
    </recommendedName>
</protein>
<accession>A0A085TVF0</accession>
<sequence length="96" mass="11060">MATRDMTSPLPPFDDIAPVSDELTEYDRAHIKLYMRLLDAADDGAEWAEAVNVLFGIDPVREPERARQVHDSHLGRARWMTQSGYRQLLRHPTDRT</sequence>